<keyword evidence="2" id="KW-1185">Reference proteome</keyword>
<dbReference type="GO" id="GO:0004643">
    <property type="term" value="F:phosphoribosylaminoimidazolecarboxamide formyltransferase activity"/>
    <property type="evidence" value="ECO:0007669"/>
    <property type="project" value="InterPro"/>
</dbReference>
<dbReference type="Gene3D" id="3.40.140.20">
    <property type="match status" value="2"/>
</dbReference>
<dbReference type="InterPro" id="IPR016193">
    <property type="entry name" value="Cytidine_deaminase-like"/>
</dbReference>
<sequence length="433" mass="47273">MKSTTPLTNPANLKDMYKKLQEDPFPSDLTISLGEQTLKYRKRTWNIDNEEKGLRYGENPDQPAALYELVEGSFNAGGIEFRKAGMGLCSALTEAQMLQAGKHPGKTNLTDVDNGANILQYLHERPAALILKHNNPCGAAWSNDSLEDALEKAYLGDRIAAFGGAVIVNRPLNKESAELINSAYYEVVAAPEFEEGSLEILKARKNLRIIKIPRLGELQTYNTTPFLDIKSLCDGGLIIQKSFLNRIRSVVDFLPATAEKDGVSVSARKPTTKEAEDLFFAWAVEAGVSSNSVIFAKDGATVSIGTGEQDRIGCIEIAAHKAYTKYADLLSFNEHRLSIYELKRKALSEPNYAAILADIQTRTNEARGGLIGSSMVSDGFFPFRDGVDAATAEGVTAIAQPGGSLRDFEVIEAVNEVSPQVAMVFTGQRSFKH</sequence>
<dbReference type="SMART" id="SM00798">
    <property type="entry name" value="AICARFT_IMPCHas"/>
    <property type="match status" value="1"/>
</dbReference>
<accession>A0A1M7TKE0</accession>
<gene>
    <name evidence="1" type="ORF">SAMN02745728_02162</name>
</gene>
<dbReference type="PANTHER" id="PTHR11692">
    <property type="entry name" value="BIFUNCTIONAL PURINE BIOSYNTHESIS PROTEIN PURH"/>
    <property type="match status" value="1"/>
</dbReference>
<dbReference type="RefSeq" id="WP_072697836.1">
    <property type="nucleotide sequence ID" value="NZ_FRDI01000014.1"/>
</dbReference>
<dbReference type="OrthoDB" id="9802065at2"/>
<protein>
    <submittedName>
        <fullName evidence="1">Phosphoribosylaminoimidazolecarboxamide formyltransferase / IMP cyclohydrolase</fullName>
    </submittedName>
</protein>
<evidence type="ECO:0000313" key="1">
    <source>
        <dbReference type="EMBL" id="SHN71204.1"/>
    </source>
</evidence>
<dbReference type="Pfam" id="PF01808">
    <property type="entry name" value="AICARFT_IMPCHas"/>
    <property type="match status" value="1"/>
</dbReference>
<name>A0A1M7TKE0_9BACT</name>
<dbReference type="EMBL" id="FRDI01000014">
    <property type="protein sequence ID" value="SHN71204.1"/>
    <property type="molecule type" value="Genomic_DNA"/>
</dbReference>
<dbReference type="STRING" id="1121455.SAMN02745728_02162"/>
<dbReference type="AlphaFoldDB" id="A0A1M7TKE0"/>
<keyword evidence="1" id="KW-0808">Transferase</keyword>
<dbReference type="InterPro" id="IPR002695">
    <property type="entry name" value="PurH-like"/>
</dbReference>
<evidence type="ECO:0000313" key="2">
    <source>
        <dbReference type="Proteomes" id="UP000186469"/>
    </source>
</evidence>
<dbReference type="SUPFAM" id="SSF53927">
    <property type="entry name" value="Cytidine deaminase-like"/>
    <property type="match status" value="1"/>
</dbReference>
<dbReference type="GO" id="GO:0005829">
    <property type="term" value="C:cytosol"/>
    <property type="evidence" value="ECO:0007669"/>
    <property type="project" value="TreeGrafter"/>
</dbReference>
<dbReference type="Proteomes" id="UP000186469">
    <property type="component" value="Unassembled WGS sequence"/>
</dbReference>
<dbReference type="GO" id="GO:0006189">
    <property type="term" value="P:'de novo' IMP biosynthetic process"/>
    <property type="evidence" value="ECO:0007669"/>
    <property type="project" value="TreeGrafter"/>
</dbReference>
<proteinExistence type="predicted"/>
<reference evidence="1 2" key="1">
    <citation type="submission" date="2016-12" db="EMBL/GenBank/DDBJ databases">
        <authorList>
            <person name="Song W.-J."/>
            <person name="Kurnit D.M."/>
        </authorList>
    </citation>
    <scope>NUCLEOTIDE SEQUENCE [LARGE SCALE GENOMIC DNA]</scope>
    <source>
        <strain evidence="1 2">DSM 11393</strain>
    </source>
</reference>
<dbReference type="GO" id="GO:0003937">
    <property type="term" value="F:IMP cyclohydrolase activity"/>
    <property type="evidence" value="ECO:0007669"/>
    <property type="project" value="InterPro"/>
</dbReference>
<organism evidence="1 2">
    <name type="scientific">Desulfovibrio litoralis DSM 11393</name>
    <dbReference type="NCBI Taxonomy" id="1121455"/>
    <lineage>
        <taxon>Bacteria</taxon>
        <taxon>Pseudomonadati</taxon>
        <taxon>Thermodesulfobacteriota</taxon>
        <taxon>Desulfovibrionia</taxon>
        <taxon>Desulfovibrionales</taxon>
        <taxon>Desulfovibrionaceae</taxon>
        <taxon>Desulfovibrio</taxon>
    </lineage>
</organism>
<dbReference type="PANTHER" id="PTHR11692:SF0">
    <property type="entry name" value="BIFUNCTIONAL PURINE BIOSYNTHESIS PROTEIN ATIC"/>
    <property type="match status" value="1"/>
</dbReference>
<keyword evidence="1" id="KW-0378">Hydrolase</keyword>
<dbReference type="PIRSF" id="PIRSF000414">
    <property type="entry name" value="AICARFT_IMPCHas"/>
    <property type="match status" value="1"/>
</dbReference>
<dbReference type="InterPro" id="IPR024051">
    <property type="entry name" value="AICAR_Tfase_dup_dom_sf"/>
</dbReference>